<dbReference type="Proteomes" id="UP001589691">
    <property type="component" value="Unassembled WGS sequence"/>
</dbReference>
<dbReference type="EMBL" id="JBHLZY010000024">
    <property type="protein sequence ID" value="MFB9770049.1"/>
    <property type="molecule type" value="Genomic_DNA"/>
</dbReference>
<reference evidence="2 3" key="1">
    <citation type="submission" date="2024-09" db="EMBL/GenBank/DDBJ databases">
        <authorList>
            <person name="Sun Q."/>
            <person name="Mori K."/>
        </authorList>
    </citation>
    <scope>NUCLEOTIDE SEQUENCE [LARGE SCALE GENOMIC DNA]</scope>
    <source>
        <strain evidence="2 3">TBRC 4576</strain>
    </source>
</reference>
<dbReference type="RefSeq" id="WP_137642510.1">
    <property type="nucleotide sequence ID" value="NZ_BJEA01000009.1"/>
</dbReference>
<dbReference type="InterPro" id="IPR010905">
    <property type="entry name" value="Glyco_hydro_88"/>
</dbReference>
<organism evidence="2 3">
    <name type="scientific">Lactiplantibacillus modestisalitolerans</name>
    <dbReference type="NCBI Taxonomy" id="1457219"/>
    <lineage>
        <taxon>Bacteria</taxon>
        <taxon>Bacillati</taxon>
        <taxon>Bacillota</taxon>
        <taxon>Bacilli</taxon>
        <taxon>Lactobacillales</taxon>
        <taxon>Lactobacillaceae</taxon>
        <taxon>Lactiplantibacillus</taxon>
    </lineage>
</organism>
<dbReference type="InterPro" id="IPR052043">
    <property type="entry name" value="PolySaccharide_Degr_Enz"/>
</dbReference>
<evidence type="ECO:0000313" key="3">
    <source>
        <dbReference type="Proteomes" id="UP001589691"/>
    </source>
</evidence>
<dbReference type="InterPro" id="IPR012341">
    <property type="entry name" value="6hp_glycosidase-like_sf"/>
</dbReference>
<evidence type="ECO:0000256" key="1">
    <source>
        <dbReference type="ARBA" id="ARBA00022801"/>
    </source>
</evidence>
<accession>A0ABV5WV70</accession>
<dbReference type="GO" id="GO:0016787">
    <property type="term" value="F:hydrolase activity"/>
    <property type="evidence" value="ECO:0007669"/>
    <property type="project" value="UniProtKB-KW"/>
</dbReference>
<name>A0ABV5WV70_9LACO</name>
<keyword evidence="1 2" id="KW-0378">Hydrolase</keyword>
<protein>
    <submittedName>
        <fullName evidence="2">Glycoside hydrolase family 105 protein</fullName>
    </submittedName>
</protein>
<keyword evidence="3" id="KW-1185">Reference proteome</keyword>
<dbReference type="PANTHER" id="PTHR33886:SF8">
    <property type="entry name" value="UNSATURATED RHAMNOGALACTURONAN HYDROLASE (EUROFUNG)"/>
    <property type="match status" value="1"/>
</dbReference>
<dbReference type="Pfam" id="PF07470">
    <property type="entry name" value="Glyco_hydro_88"/>
    <property type="match status" value="1"/>
</dbReference>
<gene>
    <name evidence="2" type="ORF">ACFFLI_09270</name>
</gene>
<dbReference type="PANTHER" id="PTHR33886">
    <property type="entry name" value="UNSATURATED RHAMNOGALACTURONAN HYDROLASE (EUROFUNG)"/>
    <property type="match status" value="1"/>
</dbReference>
<evidence type="ECO:0000313" key="2">
    <source>
        <dbReference type="EMBL" id="MFB9770049.1"/>
    </source>
</evidence>
<dbReference type="SUPFAM" id="SSF48208">
    <property type="entry name" value="Six-hairpin glycosidases"/>
    <property type="match status" value="1"/>
</dbReference>
<dbReference type="InterPro" id="IPR008928">
    <property type="entry name" value="6-hairpin_glycosidase_sf"/>
</dbReference>
<proteinExistence type="predicted"/>
<dbReference type="Gene3D" id="1.50.10.10">
    <property type="match status" value="1"/>
</dbReference>
<sequence length="365" mass="42091">MADYKKQDVESEVDLLIDNEIHLSDPTGEFSIKVADGSIIDNKSFDFWEWTSGVGLYGMMKYYKLTRKKPVLDRIIKWYDDHFAEEPVEKNINTMVQMLTLAYLYEETGNRSYLPHLEAWGDWLYYRLPRTEKGGFQHVTFGDLNPDEMWADTLMMSVLTLAKLGKTLNKPEYVEEAKKQVLLHIQFLQDKKTGLWYHGWSFKRRDNFAGAFWGRGNSWITIAFPELLCLLDLPKGDAFREFMIMNLKYQIEALAKYQDKETGLWHTLVDDPKTYLEGSATAGFTYGILKAMHEHYIDDSYRDVALKGIKALFANIDETGALAKTSAGTPMGETKDFYNGIKTSNMPYGQSMAALALTEYLKEFF</sequence>
<comment type="caution">
    <text evidence="2">The sequence shown here is derived from an EMBL/GenBank/DDBJ whole genome shotgun (WGS) entry which is preliminary data.</text>
</comment>